<sequence>MKSIFNRIFSIAAGAIIFFIILNAYIITKDKADLRKIGNAVKYHAEKSGGFTSQTEDLFFETLREKGLKDKLKEIIVRPGPGANVKVQKREMFEFEIIYKGEVLIPFADNIEYESSIPFRGYSHKYHKP</sequence>
<protein>
    <submittedName>
        <fullName evidence="2">Uncharacterized protein</fullName>
    </submittedName>
</protein>
<accession>A0A1T5MF47</accession>
<reference evidence="2 3" key="1">
    <citation type="submission" date="2017-02" db="EMBL/GenBank/DDBJ databases">
        <authorList>
            <person name="Peterson S.W."/>
        </authorList>
    </citation>
    <scope>NUCLEOTIDE SEQUENCE [LARGE SCALE GENOMIC DNA]</scope>
    <source>
        <strain evidence="2 3">M1</strain>
    </source>
</reference>
<organism evidence="2 3">
    <name type="scientific">Maledivibacter halophilus</name>
    <dbReference type="NCBI Taxonomy" id="36842"/>
    <lineage>
        <taxon>Bacteria</taxon>
        <taxon>Bacillati</taxon>
        <taxon>Bacillota</taxon>
        <taxon>Clostridia</taxon>
        <taxon>Peptostreptococcales</taxon>
        <taxon>Caminicellaceae</taxon>
        <taxon>Maledivibacter</taxon>
    </lineage>
</organism>
<keyword evidence="1" id="KW-0812">Transmembrane</keyword>
<gene>
    <name evidence="2" type="ORF">SAMN02194393_04578</name>
</gene>
<dbReference type="Proteomes" id="UP000190285">
    <property type="component" value="Unassembled WGS sequence"/>
</dbReference>
<dbReference type="EMBL" id="FUZT01000015">
    <property type="protein sequence ID" value="SKC86827.1"/>
    <property type="molecule type" value="Genomic_DNA"/>
</dbReference>
<feature type="transmembrane region" description="Helical" evidence="1">
    <location>
        <begin position="6"/>
        <end position="27"/>
    </location>
</feature>
<name>A0A1T5MF47_9FIRM</name>
<keyword evidence="3" id="KW-1185">Reference proteome</keyword>
<proteinExistence type="predicted"/>
<keyword evidence="1" id="KW-0472">Membrane</keyword>
<dbReference type="RefSeq" id="WP_079494984.1">
    <property type="nucleotide sequence ID" value="NZ_FUZT01000015.1"/>
</dbReference>
<dbReference type="STRING" id="36842.SAMN02194393_04578"/>
<evidence type="ECO:0000313" key="3">
    <source>
        <dbReference type="Proteomes" id="UP000190285"/>
    </source>
</evidence>
<keyword evidence="1" id="KW-1133">Transmembrane helix</keyword>
<evidence type="ECO:0000256" key="1">
    <source>
        <dbReference type="SAM" id="Phobius"/>
    </source>
</evidence>
<dbReference type="AlphaFoldDB" id="A0A1T5MF47"/>
<evidence type="ECO:0000313" key="2">
    <source>
        <dbReference type="EMBL" id="SKC86827.1"/>
    </source>
</evidence>